<dbReference type="PANTHER" id="PTHR30154:SF34">
    <property type="entry name" value="TRANSCRIPTIONAL REGULATOR AZLB"/>
    <property type="match status" value="1"/>
</dbReference>
<name>A0ABZ1B8Q3_9ACTN</name>
<reference evidence="3 4" key="1">
    <citation type="submission" date="2023-12" db="EMBL/GenBank/DDBJ databases">
        <title>Blastococcus brunescens sp. nov., an actonobacterium isolated from sandstone collected in sahara desert.</title>
        <authorList>
            <person name="Gtari M."/>
            <person name="Ghodhbane F."/>
        </authorList>
    </citation>
    <scope>NUCLEOTIDE SEQUENCE [LARGE SCALE GENOMIC DNA]</scope>
    <source>
        <strain evidence="3 4">BMG 8361</strain>
    </source>
</reference>
<dbReference type="Proteomes" id="UP001324287">
    <property type="component" value="Chromosome"/>
</dbReference>
<accession>A0ABZ1B8Q3</accession>
<dbReference type="InterPro" id="IPR011008">
    <property type="entry name" value="Dimeric_a/b-barrel"/>
</dbReference>
<gene>
    <name evidence="3" type="ORF">U6N30_27445</name>
</gene>
<dbReference type="EMBL" id="CP141261">
    <property type="protein sequence ID" value="WRL67192.1"/>
    <property type="molecule type" value="Genomic_DNA"/>
</dbReference>
<protein>
    <submittedName>
        <fullName evidence="3">Lrp/AsnC family transcriptional regulator</fullName>
    </submittedName>
</protein>
<keyword evidence="4" id="KW-1185">Reference proteome</keyword>
<dbReference type="PANTHER" id="PTHR30154">
    <property type="entry name" value="LEUCINE-RESPONSIVE REGULATORY PROTEIN"/>
    <property type="match status" value="1"/>
</dbReference>
<sequence length="182" mass="19159">MLAPLDRRVRPEALGYRLSAYVTVQVVQRSLADVSAALEHIPEVVEVTGLSGVADLLVEVVARDADDLWRITEQVLAIPGCSAPTPPWPCAASSSTASARCWSGRPAGPPATDLGDRVLRARGHQQLITTSSHGPPRGAVVSAGGAPGRGRAPCSRRRPPRPGSPRPCRPPPAGRLPRGRRA</sequence>
<proteinExistence type="predicted"/>
<feature type="compositionally biased region" description="Pro residues" evidence="1">
    <location>
        <begin position="161"/>
        <end position="174"/>
    </location>
</feature>
<feature type="compositionally biased region" description="Low complexity" evidence="1">
    <location>
        <begin position="134"/>
        <end position="153"/>
    </location>
</feature>
<evidence type="ECO:0000313" key="4">
    <source>
        <dbReference type="Proteomes" id="UP001324287"/>
    </source>
</evidence>
<dbReference type="SUPFAM" id="SSF54909">
    <property type="entry name" value="Dimeric alpha+beta barrel"/>
    <property type="match status" value="1"/>
</dbReference>
<dbReference type="InterPro" id="IPR019887">
    <property type="entry name" value="Tscrpt_reg_AsnC/Lrp_C"/>
</dbReference>
<dbReference type="Pfam" id="PF01037">
    <property type="entry name" value="AsnC_trans_reg"/>
    <property type="match status" value="1"/>
</dbReference>
<evidence type="ECO:0000313" key="3">
    <source>
        <dbReference type="EMBL" id="WRL67192.1"/>
    </source>
</evidence>
<feature type="domain" description="Transcription regulator AsnC/Lrp ligand binding" evidence="2">
    <location>
        <begin position="22"/>
        <end position="80"/>
    </location>
</feature>
<dbReference type="RefSeq" id="WP_324278499.1">
    <property type="nucleotide sequence ID" value="NZ_CP141261.1"/>
</dbReference>
<feature type="region of interest" description="Disordered" evidence="1">
    <location>
        <begin position="127"/>
        <end position="182"/>
    </location>
</feature>
<dbReference type="Gene3D" id="3.30.70.920">
    <property type="match status" value="1"/>
</dbReference>
<evidence type="ECO:0000256" key="1">
    <source>
        <dbReference type="SAM" id="MobiDB-lite"/>
    </source>
</evidence>
<organism evidence="3 4">
    <name type="scientific">Blastococcus brunescens</name>
    <dbReference type="NCBI Taxonomy" id="1564165"/>
    <lineage>
        <taxon>Bacteria</taxon>
        <taxon>Bacillati</taxon>
        <taxon>Actinomycetota</taxon>
        <taxon>Actinomycetes</taxon>
        <taxon>Geodermatophilales</taxon>
        <taxon>Geodermatophilaceae</taxon>
        <taxon>Blastococcus</taxon>
    </lineage>
</organism>
<evidence type="ECO:0000259" key="2">
    <source>
        <dbReference type="Pfam" id="PF01037"/>
    </source>
</evidence>